<organism evidence="6 7">
    <name type="scientific">Candidatus Uhrbacteria bacterium RIFOXYC2_FULL_47_19</name>
    <dbReference type="NCBI Taxonomy" id="1802424"/>
    <lineage>
        <taxon>Bacteria</taxon>
        <taxon>Candidatus Uhriibacteriota</taxon>
    </lineage>
</organism>
<dbReference type="InterPro" id="IPR001706">
    <property type="entry name" value="Ribosomal_bL35"/>
</dbReference>
<keyword evidence="3 4" id="KW-0687">Ribonucleoprotein</keyword>
<feature type="region of interest" description="Disordered" evidence="5">
    <location>
        <begin position="31"/>
        <end position="52"/>
    </location>
</feature>
<proteinExistence type="inferred from homology"/>
<dbReference type="GO" id="GO:0005840">
    <property type="term" value="C:ribosome"/>
    <property type="evidence" value="ECO:0007669"/>
    <property type="project" value="UniProtKB-KW"/>
</dbReference>
<evidence type="ECO:0000256" key="3">
    <source>
        <dbReference type="ARBA" id="ARBA00023274"/>
    </source>
</evidence>
<sequence>MPLMKTHKALSKRFGVTRTGKVLKRTAGQDHFNSRESGKVTRGKRRDRQISDSFVKTIRQLIQK</sequence>
<dbReference type="AlphaFoldDB" id="A0A1F7WGC2"/>
<gene>
    <name evidence="4" type="primary">rpmI</name>
    <name evidence="6" type="ORF">A2480_01695</name>
</gene>
<evidence type="ECO:0000313" key="7">
    <source>
        <dbReference type="Proteomes" id="UP000176988"/>
    </source>
</evidence>
<reference evidence="6 7" key="1">
    <citation type="journal article" date="2016" name="Nat. Commun.">
        <title>Thousands of microbial genomes shed light on interconnected biogeochemical processes in an aquifer system.</title>
        <authorList>
            <person name="Anantharaman K."/>
            <person name="Brown C.T."/>
            <person name="Hug L.A."/>
            <person name="Sharon I."/>
            <person name="Castelle C.J."/>
            <person name="Probst A.J."/>
            <person name="Thomas B.C."/>
            <person name="Singh A."/>
            <person name="Wilkins M.J."/>
            <person name="Karaoz U."/>
            <person name="Brodie E.L."/>
            <person name="Williams K.H."/>
            <person name="Hubbard S.S."/>
            <person name="Banfield J.F."/>
        </authorList>
    </citation>
    <scope>NUCLEOTIDE SEQUENCE [LARGE SCALE GENOMIC DNA]</scope>
</reference>
<dbReference type="HAMAP" id="MF_00514">
    <property type="entry name" value="Ribosomal_bL35"/>
    <property type="match status" value="1"/>
</dbReference>
<evidence type="ECO:0000256" key="2">
    <source>
        <dbReference type="ARBA" id="ARBA00022980"/>
    </source>
</evidence>
<dbReference type="EMBL" id="MGFG01000010">
    <property type="protein sequence ID" value="OGM01228.1"/>
    <property type="molecule type" value="Genomic_DNA"/>
</dbReference>
<dbReference type="STRING" id="1802424.A2480_01695"/>
<evidence type="ECO:0000256" key="5">
    <source>
        <dbReference type="SAM" id="MobiDB-lite"/>
    </source>
</evidence>
<evidence type="ECO:0000256" key="1">
    <source>
        <dbReference type="ARBA" id="ARBA00006598"/>
    </source>
</evidence>
<dbReference type="InterPro" id="IPR021137">
    <property type="entry name" value="Ribosomal_bL35-like"/>
</dbReference>
<dbReference type="InterPro" id="IPR037229">
    <property type="entry name" value="Ribosomal_bL35_sf"/>
</dbReference>
<protein>
    <recommendedName>
        <fullName evidence="4">Large ribosomal subunit protein bL35</fullName>
    </recommendedName>
</protein>
<keyword evidence="2 4" id="KW-0689">Ribosomal protein</keyword>
<comment type="caution">
    <text evidence="6">The sequence shown here is derived from an EMBL/GenBank/DDBJ whole genome shotgun (WGS) entry which is preliminary data.</text>
</comment>
<dbReference type="GO" id="GO:0003735">
    <property type="term" value="F:structural constituent of ribosome"/>
    <property type="evidence" value="ECO:0007669"/>
    <property type="project" value="InterPro"/>
</dbReference>
<evidence type="ECO:0000256" key="4">
    <source>
        <dbReference type="HAMAP-Rule" id="MF_00514"/>
    </source>
</evidence>
<dbReference type="GO" id="GO:0006412">
    <property type="term" value="P:translation"/>
    <property type="evidence" value="ECO:0007669"/>
    <property type="project" value="UniProtKB-UniRule"/>
</dbReference>
<comment type="similarity">
    <text evidence="1 4">Belongs to the bacterial ribosomal protein bL35 family.</text>
</comment>
<name>A0A1F7WGC2_9BACT</name>
<dbReference type="Gene3D" id="4.10.410.60">
    <property type="match status" value="1"/>
</dbReference>
<dbReference type="SUPFAM" id="SSF143034">
    <property type="entry name" value="L35p-like"/>
    <property type="match status" value="1"/>
</dbReference>
<dbReference type="GO" id="GO:1990904">
    <property type="term" value="C:ribonucleoprotein complex"/>
    <property type="evidence" value="ECO:0007669"/>
    <property type="project" value="UniProtKB-KW"/>
</dbReference>
<evidence type="ECO:0000313" key="6">
    <source>
        <dbReference type="EMBL" id="OGM01228.1"/>
    </source>
</evidence>
<dbReference type="Pfam" id="PF01632">
    <property type="entry name" value="Ribosomal_L35p"/>
    <property type="match status" value="1"/>
</dbReference>
<accession>A0A1F7WGC2</accession>
<dbReference type="Proteomes" id="UP000176988">
    <property type="component" value="Unassembled WGS sequence"/>
</dbReference>